<evidence type="ECO:0008006" key="3">
    <source>
        <dbReference type="Google" id="ProtNLM"/>
    </source>
</evidence>
<gene>
    <name evidence="1" type="ORF">AMJ39_05985</name>
</gene>
<evidence type="ECO:0000313" key="1">
    <source>
        <dbReference type="EMBL" id="KPJ53070.1"/>
    </source>
</evidence>
<proteinExistence type="predicted"/>
<dbReference type="AlphaFoldDB" id="A0A0S7WS99"/>
<comment type="caution">
    <text evidence="1">The sequence shown here is derived from an EMBL/GenBank/DDBJ whole genome shotgun (WGS) entry which is preliminary data.</text>
</comment>
<dbReference type="Proteomes" id="UP000052008">
    <property type="component" value="Unassembled WGS sequence"/>
</dbReference>
<evidence type="ECO:0000313" key="2">
    <source>
        <dbReference type="Proteomes" id="UP000052008"/>
    </source>
</evidence>
<reference evidence="1 2" key="1">
    <citation type="journal article" date="2015" name="Microbiome">
        <title>Genomic resolution of linkages in carbon, nitrogen, and sulfur cycling among widespread estuary sediment bacteria.</title>
        <authorList>
            <person name="Baker B.J."/>
            <person name="Lazar C.S."/>
            <person name="Teske A.P."/>
            <person name="Dick G.J."/>
        </authorList>
    </citation>
    <scope>NUCLEOTIDE SEQUENCE [LARGE SCALE GENOMIC DNA]</scope>
    <source>
        <strain evidence="1">DG_24</strain>
    </source>
</reference>
<protein>
    <recommendedName>
        <fullName evidence="3">DUF4177 domain-containing protein</fullName>
    </recommendedName>
</protein>
<organism evidence="1 2">
    <name type="scientific">candidate division TA06 bacterium DG_24</name>
    <dbReference type="NCBI Taxonomy" id="1703770"/>
    <lineage>
        <taxon>Bacteria</taxon>
        <taxon>Bacteria division TA06</taxon>
    </lineage>
</organism>
<accession>A0A0S7WS99</accession>
<dbReference type="EMBL" id="LIZS01000031">
    <property type="protein sequence ID" value="KPJ53070.1"/>
    <property type="molecule type" value="Genomic_DNA"/>
</dbReference>
<sequence length="80" mass="9200">MVERFEYEITVHPAETFRKVVYFCSETGECSADQVPGDELQVLGDLLNDRGRVGWELVQMAFGKDSIMVFWKRRLIGNDA</sequence>
<name>A0A0S7WS99_UNCT6</name>